<reference evidence="4" key="1">
    <citation type="submission" date="2017-04" db="EMBL/GenBank/DDBJ databases">
        <title>Population genomics of picophytoplankton unveils novel chromosome hypervariability.</title>
        <authorList>
            <consortium name="DOE Joint Genome Institute"/>
            <person name="Blanc-Mathieu R."/>
            <person name="Krasovec M."/>
            <person name="Hebrard M."/>
            <person name="Yau S."/>
            <person name="Desgranges E."/>
            <person name="Martin J."/>
            <person name="Schackwitz W."/>
            <person name="Kuo A."/>
            <person name="Salin G."/>
            <person name="Donnadieu C."/>
            <person name="Desdevises Y."/>
            <person name="Sanchez-Ferandin S."/>
            <person name="Moreau H."/>
            <person name="Rivals E."/>
            <person name="Grigoriev I.V."/>
            <person name="Grimsley N."/>
            <person name="Eyre-Walker A."/>
            <person name="Piganeau G."/>
        </authorList>
    </citation>
    <scope>NUCLEOTIDE SEQUENCE [LARGE SCALE GENOMIC DNA]</scope>
    <source>
        <strain evidence="4">RCC 1115</strain>
    </source>
</reference>
<dbReference type="Proteomes" id="UP000195557">
    <property type="component" value="Unassembled WGS sequence"/>
</dbReference>
<dbReference type="CDD" id="cd22271">
    <property type="entry name" value="DPBB_EXP_N-like"/>
    <property type="match status" value="1"/>
</dbReference>
<evidence type="ECO:0000259" key="3">
    <source>
        <dbReference type="PROSITE" id="PS50842"/>
    </source>
</evidence>
<proteinExistence type="predicted"/>
<dbReference type="InterPro" id="IPR002963">
    <property type="entry name" value="Expansin"/>
</dbReference>
<gene>
    <name evidence="4" type="ORF">BE221DRAFT_205829</name>
</gene>
<name>A0A1Y5IDN6_OSTTA</name>
<dbReference type="EMBL" id="KZ155784">
    <property type="protein sequence ID" value="OUS46314.1"/>
    <property type="molecule type" value="Genomic_DNA"/>
</dbReference>
<feature type="signal peptide" evidence="2">
    <location>
        <begin position="1"/>
        <end position="22"/>
    </location>
</feature>
<dbReference type="SMART" id="SM00837">
    <property type="entry name" value="DPBB_1"/>
    <property type="match status" value="1"/>
</dbReference>
<dbReference type="SUPFAM" id="SSF50685">
    <property type="entry name" value="Barwin-like endoglucanases"/>
    <property type="match status" value="1"/>
</dbReference>
<feature type="region of interest" description="Disordered" evidence="1">
    <location>
        <begin position="33"/>
        <end position="55"/>
    </location>
</feature>
<dbReference type="InterPro" id="IPR009009">
    <property type="entry name" value="RlpA-like_DPBB"/>
</dbReference>
<dbReference type="GO" id="GO:0009664">
    <property type="term" value="P:plant-type cell wall organization"/>
    <property type="evidence" value="ECO:0007669"/>
    <property type="project" value="InterPro"/>
</dbReference>
<feature type="domain" description="Expansin-like EG45" evidence="3">
    <location>
        <begin position="87"/>
        <end position="218"/>
    </location>
</feature>
<evidence type="ECO:0000313" key="4">
    <source>
        <dbReference type="EMBL" id="OUS46314.1"/>
    </source>
</evidence>
<dbReference type="PROSITE" id="PS51257">
    <property type="entry name" value="PROKAR_LIPOPROTEIN"/>
    <property type="match status" value="1"/>
</dbReference>
<protein>
    <submittedName>
        <fullName evidence="4">Alpha-expansin 21</fullName>
    </submittedName>
</protein>
<dbReference type="Gene3D" id="2.40.40.10">
    <property type="entry name" value="RlpA-like domain"/>
    <property type="match status" value="1"/>
</dbReference>
<sequence length="223" mass="23755">MKARTRVTIALVLALTACVARAGANDAFQNEAPRARRDVTGTDVADAPSAPRGRALADAEGWSVGTATWYGGPGEDGAGPDGMSIYTGSCKFGKNIPSRYVSAVNTDGGYDYGLTDWCGQCYEVMCVNGRQRGLSESLLGPWAGCAHGSGGKSISVMITDSCPCNHPNTESNKRWCCGGEASNRHFDLSYVAFDAIAIRHRGIVDIRYRKVSCDSLGESKYYS</sequence>
<evidence type="ECO:0000256" key="2">
    <source>
        <dbReference type="SAM" id="SignalP"/>
    </source>
</evidence>
<dbReference type="PROSITE" id="PS50842">
    <property type="entry name" value="EXPANSIN_EG45"/>
    <property type="match status" value="1"/>
</dbReference>
<dbReference type="AlphaFoldDB" id="A0A1Y5IDN6"/>
<accession>A0A1Y5IDN6</accession>
<evidence type="ECO:0000256" key="1">
    <source>
        <dbReference type="SAM" id="MobiDB-lite"/>
    </source>
</evidence>
<dbReference type="Pfam" id="PF03330">
    <property type="entry name" value="DPBB_1"/>
    <property type="match status" value="1"/>
</dbReference>
<dbReference type="PANTHER" id="PTHR31867">
    <property type="entry name" value="EXPANSIN-A15"/>
    <property type="match status" value="1"/>
</dbReference>
<dbReference type="InterPro" id="IPR007112">
    <property type="entry name" value="Expansin/allergen_DPBB_dom"/>
</dbReference>
<dbReference type="InterPro" id="IPR036908">
    <property type="entry name" value="RlpA-like_sf"/>
</dbReference>
<dbReference type="eggNOG" id="ENOG502QR06">
    <property type="taxonomic scope" value="Eukaryota"/>
</dbReference>
<organism evidence="4">
    <name type="scientific">Ostreococcus tauri</name>
    <name type="common">Marine green alga</name>
    <dbReference type="NCBI Taxonomy" id="70448"/>
    <lineage>
        <taxon>Eukaryota</taxon>
        <taxon>Viridiplantae</taxon>
        <taxon>Chlorophyta</taxon>
        <taxon>Mamiellophyceae</taxon>
        <taxon>Mamiellales</taxon>
        <taxon>Bathycoccaceae</taxon>
        <taxon>Ostreococcus</taxon>
    </lineage>
</organism>
<keyword evidence="2" id="KW-0732">Signal</keyword>
<feature type="chain" id="PRO_5012825348" evidence="2">
    <location>
        <begin position="23"/>
        <end position="223"/>
    </location>
</feature>